<keyword evidence="2 17" id="KW-0813">Transport</keyword>
<feature type="transmembrane region" description="Helical" evidence="17">
    <location>
        <begin position="212"/>
        <end position="233"/>
    </location>
</feature>
<comment type="function">
    <text evidence="16">This magnesium-dependent enzyme catalyzes the hydrolysis of ATP coupled with the transport of calcium. Transports the calcium to the vacuole and participates in the control of the cytosolic free calcium.</text>
</comment>
<keyword evidence="7 17" id="KW-0547">Nucleotide-binding</keyword>
<dbReference type="SUPFAM" id="SSF81665">
    <property type="entry name" value="Calcium ATPase, transmembrane domain M"/>
    <property type="match status" value="1"/>
</dbReference>
<dbReference type="Gene3D" id="1.20.1110.10">
    <property type="entry name" value="Calcium-transporting ATPase, transmembrane domain"/>
    <property type="match status" value="1"/>
</dbReference>
<keyword evidence="10" id="KW-0460">Magnesium</keyword>
<dbReference type="FunFam" id="3.40.50.1000:FF:000018">
    <property type="entry name" value="Calcium-transporting ATPase"/>
    <property type="match status" value="1"/>
</dbReference>
<dbReference type="GO" id="GO:0005388">
    <property type="term" value="F:P-type calcium transporter activity"/>
    <property type="evidence" value="ECO:0007669"/>
    <property type="project" value="UniProtKB-EC"/>
</dbReference>
<keyword evidence="3" id="KW-0926">Vacuole</keyword>
<evidence type="ECO:0000256" key="18">
    <source>
        <dbReference type="SAM" id="MobiDB-lite"/>
    </source>
</evidence>
<reference evidence="21" key="1">
    <citation type="submission" date="2023-06" db="EMBL/GenBank/DDBJ databases">
        <title>Genome-scale phylogeny and comparative genomics of the fungal order Sordariales.</title>
        <authorList>
            <consortium name="Lawrence Berkeley National Laboratory"/>
            <person name="Hensen N."/>
            <person name="Bonometti L."/>
            <person name="Westerberg I."/>
            <person name="Brannstrom I.O."/>
            <person name="Guillou S."/>
            <person name="Cros-Aarteil S."/>
            <person name="Calhoun S."/>
            <person name="Haridas S."/>
            <person name="Kuo A."/>
            <person name="Mondo S."/>
            <person name="Pangilinan J."/>
            <person name="Riley R."/>
            <person name="LaButti K."/>
            <person name="Andreopoulos B."/>
            <person name="Lipzen A."/>
            <person name="Chen C."/>
            <person name="Yanf M."/>
            <person name="Daum C."/>
            <person name="Ng V."/>
            <person name="Clum A."/>
            <person name="Steindorff A."/>
            <person name="Ohm R."/>
            <person name="Martin F."/>
            <person name="Silar P."/>
            <person name="Natvig D."/>
            <person name="Lalanne C."/>
            <person name="Gautier V."/>
            <person name="Ament-velasquez S.L."/>
            <person name="Kruys A."/>
            <person name="Hutchinson M.I."/>
            <person name="Powell A.J."/>
            <person name="Barry K."/>
            <person name="Miller A.N."/>
            <person name="Grigoriev I.V."/>
            <person name="Debuchy R."/>
            <person name="Gladieux P."/>
            <person name="Thoren M.H."/>
            <person name="Johannesson H."/>
        </authorList>
    </citation>
    <scope>NUCLEOTIDE SEQUENCE</scope>
    <source>
        <strain evidence="21">SMH3187-1</strain>
    </source>
</reference>
<feature type="region of interest" description="Disordered" evidence="18">
    <location>
        <begin position="1"/>
        <end position="40"/>
    </location>
</feature>
<keyword evidence="8 17" id="KW-0106">Calcium</keyword>
<keyword evidence="12 17" id="KW-1133">Transmembrane helix</keyword>
<comment type="similarity">
    <text evidence="17">Belongs to the cation transport ATPase (P-type) (TC 3.A.3) family.</text>
</comment>
<feature type="transmembrane region" description="Helical" evidence="17">
    <location>
        <begin position="419"/>
        <end position="444"/>
    </location>
</feature>
<dbReference type="InterPro" id="IPR008250">
    <property type="entry name" value="ATPase_P-typ_transduc_dom_A_sf"/>
</dbReference>
<evidence type="ECO:0000256" key="5">
    <source>
        <dbReference type="ARBA" id="ARBA00022692"/>
    </source>
</evidence>
<evidence type="ECO:0000256" key="1">
    <source>
        <dbReference type="ARBA" id="ARBA00004128"/>
    </source>
</evidence>
<evidence type="ECO:0000256" key="3">
    <source>
        <dbReference type="ARBA" id="ARBA00022554"/>
    </source>
</evidence>
<feature type="transmembrane region" description="Helical" evidence="17">
    <location>
        <begin position="848"/>
        <end position="869"/>
    </location>
</feature>
<dbReference type="Pfam" id="PF00689">
    <property type="entry name" value="Cation_ATPase_C"/>
    <property type="match status" value="1"/>
</dbReference>
<comment type="catalytic activity">
    <reaction evidence="15 17">
        <text>Ca(2+)(in) + ATP + H2O = Ca(2+)(out) + ADP + phosphate + H(+)</text>
        <dbReference type="Rhea" id="RHEA:18105"/>
        <dbReference type="ChEBI" id="CHEBI:15377"/>
        <dbReference type="ChEBI" id="CHEBI:15378"/>
        <dbReference type="ChEBI" id="CHEBI:29108"/>
        <dbReference type="ChEBI" id="CHEBI:30616"/>
        <dbReference type="ChEBI" id="CHEBI:43474"/>
        <dbReference type="ChEBI" id="CHEBI:456216"/>
        <dbReference type="EC" id="7.2.2.10"/>
    </reaction>
</comment>
<dbReference type="SUPFAM" id="SSF56784">
    <property type="entry name" value="HAD-like"/>
    <property type="match status" value="1"/>
</dbReference>
<dbReference type="PRINTS" id="PR00121">
    <property type="entry name" value="NAKATPASE"/>
</dbReference>
<evidence type="ECO:0000256" key="7">
    <source>
        <dbReference type="ARBA" id="ARBA00022741"/>
    </source>
</evidence>
<dbReference type="AlphaFoldDB" id="A0AA40EUE8"/>
<dbReference type="InterPro" id="IPR006068">
    <property type="entry name" value="ATPase_P-typ_cation-transptr_C"/>
</dbReference>
<feature type="transmembrane region" description="Helical" evidence="17">
    <location>
        <begin position="180"/>
        <end position="200"/>
    </location>
</feature>
<name>A0AA40EUE8_9PEZI</name>
<dbReference type="Gene3D" id="2.70.150.10">
    <property type="entry name" value="Calcium-transporting ATPase, cytoplasmic transduction domain A"/>
    <property type="match status" value="1"/>
</dbReference>
<dbReference type="InterPro" id="IPR023298">
    <property type="entry name" value="ATPase_P-typ_TM_dom_sf"/>
</dbReference>
<feature type="compositionally biased region" description="Basic and acidic residues" evidence="18">
    <location>
        <begin position="1"/>
        <end position="12"/>
    </location>
</feature>
<comment type="function">
    <text evidence="17">Catalyzes the hydrolysis of ATP coupled with the transport of calcium.</text>
</comment>
<feature type="transmembrane region" description="Helical" evidence="17">
    <location>
        <begin position="875"/>
        <end position="897"/>
    </location>
</feature>
<feature type="transmembrane region" description="Helical" evidence="17">
    <location>
        <begin position="956"/>
        <end position="975"/>
    </location>
</feature>
<evidence type="ECO:0000256" key="17">
    <source>
        <dbReference type="RuleBase" id="RU361146"/>
    </source>
</evidence>
<dbReference type="GO" id="GO:0046872">
    <property type="term" value="F:metal ion binding"/>
    <property type="evidence" value="ECO:0007669"/>
    <property type="project" value="UniProtKB-KW"/>
</dbReference>
<dbReference type="Proteomes" id="UP001172155">
    <property type="component" value="Unassembled WGS sequence"/>
</dbReference>
<protein>
    <recommendedName>
        <fullName evidence="17">Calcium-transporting ATPase</fullName>
        <ecNumber evidence="17">7.2.2.10</ecNumber>
    </recommendedName>
</protein>
<dbReference type="SFLD" id="SFLDF00027">
    <property type="entry name" value="p-type_atpase"/>
    <property type="match status" value="1"/>
</dbReference>
<dbReference type="EC" id="7.2.2.10" evidence="17"/>
<dbReference type="GO" id="GO:0005886">
    <property type="term" value="C:plasma membrane"/>
    <property type="evidence" value="ECO:0007669"/>
    <property type="project" value="TreeGrafter"/>
</dbReference>
<organism evidence="21 22">
    <name type="scientific">Schizothecium vesticola</name>
    <dbReference type="NCBI Taxonomy" id="314040"/>
    <lineage>
        <taxon>Eukaryota</taxon>
        <taxon>Fungi</taxon>
        <taxon>Dikarya</taxon>
        <taxon>Ascomycota</taxon>
        <taxon>Pezizomycotina</taxon>
        <taxon>Sordariomycetes</taxon>
        <taxon>Sordariomycetidae</taxon>
        <taxon>Sordariales</taxon>
        <taxon>Schizotheciaceae</taxon>
        <taxon>Schizothecium</taxon>
    </lineage>
</organism>
<evidence type="ECO:0000256" key="14">
    <source>
        <dbReference type="ARBA" id="ARBA00023136"/>
    </source>
</evidence>
<keyword evidence="14 17" id="KW-0472">Membrane</keyword>
<gene>
    <name evidence="21" type="ORF">B0T18DRAFT_325294</name>
</gene>
<comment type="caution">
    <text evidence="21">The sequence shown here is derived from an EMBL/GenBank/DDBJ whole genome shotgun (WGS) entry which is preliminary data.</text>
</comment>
<evidence type="ECO:0000256" key="13">
    <source>
        <dbReference type="ARBA" id="ARBA00023065"/>
    </source>
</evidence>
<evidence type="ECO:0000256" key="9">
    <source>
        <dbReference type="ARBA" id="ARBA00022840"/>
    </source>
</evidence>
<evidence type="ECO:0000313" key="21">
    <source>
        <dbReference type="EMBL" id="KAK0745614.1"/>
    </source>
</evidence>
<evidence type="ECO:0000259" key="20">
    <source>
        <dbReference type="Pfam" id="PF00689"/>
    </source>
</evidence>
<dbReference type="SFLD" id="SFLDS00003">
    <property type="entry name" value="Haloacid_Dehalogenase"/>
    <property type="match status" value="1"/>
</dbReference>
<feature type="domain" description="Cation-transporting P-type ATPase C-terminal" evidence="20">
    <location>
        <begin position="875"/>
        <end position="1045"/>
    </location>
</feature>
<dbReference type="InterPro" id="IPR044492">
    <property type="entry name" value="P_typ_ATPase_HD_dom"/>
</dbReference>
<dbReference type="Gene3D" id="3.40.50.1000">
    <property type="entry name" value="HAD superfamily/HAD-like"/>
    <property type="match status" value="1"/>
</dbReference>
<dbReference type="InterPro" id="IPR059000">
    <property type="entry name" value="ATPase_P-type_domA"/>
</dbReference>
<evidence type="ECO:0000256" key="15">
    <source>
        <dbReference type="ARBA" id="ARBA00048694"/>
    </source>
</evidence>
<feature type="compositionally biased region" description="Basic and acidic residues" evidence="18">
    <location>
        <begin position="31"/>
        <end position="40"/>
    </location>
</feature>
<keyword evidence="22" id="KW-1185">Reference proteome</keyword>
<dbReference type="GO" id="GO:0006874">
    <property type="term" value="P:intracellular calcium ion homeostasis"/>
    <property type="evidence" value="ECO:0007669"/>
    <property type="project" value="TreeGrafter"/>
</dbReference>
<dbReference type="Pfam" id="PF13246">
    <property type="entry name" value="Cation_ATPase"/>
    <property type="match status" value="1"/>
</dbReference>
<evidence type="ECO:0000256" key="4">
    <source>
        <dbReference type="ARBA" id="ARBA00022568"/>
    </source>
</evidence>
<evidence type="ECO:0000256" key="8">
    <source>
        <dbReference type="ARBA" id="ARBA00022837"/>
    </source>
</evidence>
<feature type="domain" description="P-type ATPase A" evidence="19">
    <location>
        <begin position="251"/>
        <end position="357"/>
    </location>
</feature>
<feature type="transmembrane region" description="Helical" evidence="17">
    <location>
        <begin position="918"/>
        <end position="944"/>
    </location>
</feature>
<dbReference type="NCBIfam" id="TIGR01494">
    <property type="entry name" value="ATPase_P-type"/>
    <property type="match status" value="2"/>
</dbReference>
<evidence type="ECO:0000256" key="10">
    <source>
        <dbReference type="ARBA" id="ARBA00022842"/>
    </source>
</evidence>
<keyword evidence="4 17" id="KW-0109">Calcium transport</keyword>
<dbReference type="GO" id="GO:0016887">
    <property type="term" value="F:ATP hydrolysis activity"/>
    <property type="evidence" value="ECO:0007669"/>
    <property type="project" value="InterPro"/>
</dbReference>
<accession>A0AA40EUE8</accession>
<dbReference type="InterPro" id="IPR036412">
    <property type="entry name" value="HAD-like_sf"/>
</dbReference>
<dbReference type="FunFam" id="2.70.150.10:FF:000028">
    <property type="entry name" value="Calcium-transporting ATPase"/>
    <property type="match status" value="1"/>
</dbReference>
<dbReference type="InterPro" id="IPR023299">
    <property type="entry name" value="ATPase_P-typ_cyto_dom_N"/>
</dbReference>
<proteinExistence type="inferred from homology"/>
<dbReference type="InterPro" id="IPR023214">
    <property type="entry name" value="HAD_sf"/>
</dbReference>
<feature type="transmembrane region" description="Helical" evidence="17">
    <location>
        <begin position="1027"/>
        <end position="1048"/>
    </location>
</feature>
<dbReference type="Pfam" id="PF00122">
    <property type="entry name" value="E1-E2_ATPase"/>
    <property type="match status" value="1"/>
</dbReference>
<keyword evidence="5 17" id="KW-0812">Transmembrane</keyword>
<keyword evidence="13 17" id="KW-0406">Ion transport</keyword>
<dbReference type="Gene3D" id="3.40.1110.10">
    <property type="entry name" value="Calcium-transporting ATPase, cytoplasmic domain N"/>
    <property type="match status" value="1"/>
</dbReference>
<keyword evidence="9 17" id="KW-0067">ATP-binding</keyword>
<dbReference type="PANTHER" id="PTHR24093:SF369">
    <property type="entry name" value="CALCIUM-TRANSPORTING ATPASE"/>
    <property type="match status" value="1"/>
</dbReference>
<evidence type="ECO:0000256" key="12">
    <source>
        <dbReference type="ARBA" id="ARBA00022989"/>
    </source>
</evidence>
<dbReference type="SUPFAM" id="SSF81660">
    <property type="entry name" value="Metal cation-transporting ATPase, ATP-binding domain N"/>
    <property type="match status" value="1"/>
</dbReference>
<dbReference type="InterPro" id="IPR006408">
    <property type="entry name" value="P-type_ATPase_IIB"/>
</dbReference>
<evidence type="ECO:0000313" key="22">
    <source>
        <dbReference type="Proteomes" id="UP001172155"/>
    </source>
</evidence>
<dbReference type="InterPro" id="IPR001757">
    <property type="entry name" value="P_typ_ATPase"/>
</dbReference>
<evidence type="ECO:0000256" key="16">
    <source>
        <dbReference type="ARBA" id="ARBA00059328"/>
    </source>
</evidence>
<keyword evidence="11" id="KW-1278">Translocase</keyword>
<dbReference type="InterPro" id="IPR018303">
    <property type="entry name" value="ATPase_P-typ_P_site"/>
</dbReference>
<dbReference type="EMBL" id="JAUKUD010000004">
    <property type="protein sequence ID" value="KAK0745614.1"/>
    <property type="molecule type" value="Genomic_DNA"/>
</dbReference>
<dbReference type="SFLD" id="SFLDG00002">
    <property type="entry name" value="C1.7:_P-type_atpase_like"/>
    <property type="match status" value="1"/>
</dbReference>
<feature type="transmembrane region" description="Helical" evidence="17">
    <location>
        <begin position="995"/>
        <end position="1015"/>
    </location>
</feature>
<dbReference type="GO" id="GO:0005774">
    <property type="term" value="C:vacuolar membrane"/>
    <property type="evidence" value="ECO:0007669"/>
    <property type="project" value="UniProtKB-SubCell"/>
</dbReference>
<dbReference type="SUPFAM" id="SSF81653">
    <property type="entry name" value="Calcium ATPase, transduction domain A"/>
    <property type="match status" value="1"/>
</dbReference>
<comment type="subcellular location">
    <subcellularLocation>
        <location evidence="17">Membrane</location>
        <topology evidence="17">Multi-pass membrane protein</topology>
    </subcellularLocation>
    <subcellularLocation>
        <location evidence="1">Vacuole membrane</location>
        <topology evidence="1">Multi-pass membrane protein</topology>
    </subcellularLocation>
</comment>
<dbReference type="PROSITE" id="PS00154">
    <property type="entry name" value="ATPASE_E1_E2"/>
    <property type="match status" value="1"/>
</dbReference>
<keyword evidence="6" id="KW-0479">Metal-binding</keyword>
<evidence type="ECO:0000259" key="19">
    <source>
        <dbReference type="Pfam" id="PF00122"/>
    </source>
</evidence>
<dbReference type="GO" id="GO:0005524">
    <property type="term" value="F:ATP binding"/>
    <property type="evidence" value="ECO:0007669"/>
    <property type="project" value="UniProtKB-KW"/>
</dbReference>
<dbReference type="PRINTS" id="PR00119">
    <property type="entry name" value="CATATPASE"/>
</dbReference>
<evidence type="ECO:0000256" key="11">
    <source>
        <dbReference type="ARBA" id="ARBA00022967"/>
    </source>
</evidence>
<dbReference type="PANTHER" id="PTHR24093">
    <property type="entry name" value="CATION TRANSPORTING ATPASE"/>
    <property type="match status" value="1"/>
</dbReference>
<sequence>MSRPSKNDDDKISPAPGPGSAAPRPATSNQHDGDFSIDFNDKSRPDNCKFAFSTDHLHQLNETCNPLAIRAFGGIAGLAYGLRTDIKAGLSVDEDVLNGTVTAENALATPKTHKDPLITDRSQPLPIGGLEKLAELLHGSSTGKLSGYTDRRATYGESALPKLKERSLLQLAWLAFNDKLIFLLTASNVVSLALGIYAAVAPGNEGDSGAKLEWIEGVTIAVAILVIVFGQAINDKVRNKKFVKLNEKKQDRLVAVVRSGKTSVISVFDILVGDLMRLEAGDVVPADGVLVEGFAVQCDESPLTGESDLVEKAPAQEVDARRSGDYLIQSGTMVEHGVGLYLVTAVGVNSTYGRIRMSLRNDVEETPLQQKLGRLAKQIIILGFTVGTIFFAVLTIRWLVRLKDFEGTPRDKGEAFLDIFMLSVTVVVIGVPEGLSLAVAVALANATTKMLRDNNLVRLIRSCETMGNATTICSDKTGTLTQNKMSVVAGIIGAHRSFEEEPASLHAALKVSVDVKTLLKNSMALNSTAFEKSEPGSADFAGSSTEAALLRFANHHLAMGPLAEERENSPPVQLFPFNANRKCMATVVRNGDGFRMLVKGAPELILPRCTEVLSKPEAGLETEPLEGEARDELSSVARGFSGKMLRSITVAYRDFEAWPPAGTCMEKSDGPHVEFEQVFTNLTLAGLLAMRDPLRPEVIDSVRKCQEAGVFVRMVTGDAFETARAIAAECGIYTAGGIALDGPTFRKLTSSQLDLVLPRLQVLARSSPDDKARLVRHLKKLGETVAVTGDGTNDAHAMRAADVGFAMGISGTEVAREASSIILMDDNFASIVKALAWGRAVNDAAKKFIQFQFTINITAACLTIVSTLVGDVDSSVFAVIHLLWLNLIMDIFAAAALATDSPPDDILKRRPDPRGRHIVSPTMWKMILGQAVYQLVVIFTLHYAGHGYFASNPDGYQYQAFILNTYIMLQVFNQWNCRRADNTLNVFTGFHRNPFFLVVQLGTLAGQTLIIFKGGDAFQTAPLSGAQWGWSILLGAITLPLGAAIRCVPDAALVTMTSPVLRPVAAAIGAVRRILPGKKKKSAADVESTDDEGQFFEDLQHDEERKIRRFGWRWWRRRATTKQNRAAVAPAMASAGLVLGGEGMALQPVGSGGGEGQGVVNGGVKEEAEIDLEQRIEAARAAAPGEGPYGLEVHPGTDKSDPVISREVLGGGQIAPPSQNQEVRRWLGVAVM</sequence>
<evidence type="ECO:0000256" key="6">
    <source>
        <dbReference type="ARBA" id="ARBA00022723"/>
    </source>
</evidence>
<feature type="transmembrane region" description="Helical" evidence="17">
    <location>
        <begin position="379"/>
        <end position="399"/>
    </location>
</feature>
<dbReference type="NCBIfam" id="TIGR01517">
    <property type="entry name" value="ATPase-IIB_Ca"/>
    <property type="match status" value="1"/>
</dbReference>
<evidence type="ECO:0000256" key="2">
    <source>
        <dbReference type="ARBA" id="ARBA00022448"/>
    </source>
</evidence>